<dbReference type="Proteomes" id="UP001058381">
    <property type="component" value="Chromosome"/>
</dbReference>
<dbReference type="AlphaFoldDB" id="A0A9Q9MR92"/>
<reference evidence="2" key="1">
    <citation type="submission" date="2022-04" db="EMBL/GenBank/DDBJ databases">
        <title>Xanthomonas prunicola pv. tritici, a pathogen causing a previously unreported foliar disease of wheat.</title>
        <authorList>
            <person name="Clavijo F."/>
            <person name="Curland R.D."/>
            <person name="Dill-Macky R."/>
            <person name="Pereyra S."/>
            <person name="Roman-Reyna V."/>
            <person name="Siri M.I."/>
        </authorList>
    </citation>
    <scope>NUCLEOTIDE SEQUENCE</scope>
    <source>
        <strain evidence="2">CIX249</strain>
    </source>
</reference>
<gene>
    <name evidence="2" type="ORF">M0D43_20075</name>
</gene>
<dbReference type="GeneID" id="75153702"/>
<evidence type="ECO:0000313" key="2">
    <source>
        <dbReference type="EMBL" id="UXA65158.1"/>
    </source>
</evidence>
<feature type="domain" description="Immunity protein 35" evidence="1">
    <location>
        <begin position="6"/>
        <end position="86"/>
    </location>
</feature>
<dbReference type="Pfam" id="PF15567">
    <property type="entry name" value="Imm35"/>
    <property type="match status" value="1"/>
</dbReference>
<dbReference type="RefSeq" id="WP_260807528.1">
    <property type="nucleotide sequence ID" value="NZ_CP096142.1"/>
</dbReference>
<name>A0A9Q9MR92_9XANT</name>
<dbReference type="EMBL" id="CP096142">
    <property type="protein sequence ID" value="UXA65158.1"/>
    <property type="molecule type" value="Genomic_DNA"/>
</dbReference>
<evidence type="ECO:0000259" key="1">
    <source>
        <dbReference type="Pfam" id="PF15567"/>
    </source>
</evidence>
<organism evidence="2 3">
    <name type="scientific">Xanthomonas prunicola</name>
    <dbReference type="NCBI Taxonomy" id="2053930"/>
    <lineage>
        <taxon>Bacteria</taxon>
        <taxon>Pseudomonadati</taxon>
        <taxon>Pseudomonadota</taxon>
        <taxon>Gammaproteobacteria</taxon>
        <taxon>Lysobacterales</taxon>
        <taxon>Lysobacteraceae</taxon>
        <taxon>Xanthomonas</taxon>
    </lineage>
</organism>
<evidence type="ECO:0000313" key="3">
    <source>
        <dbReference type="Proteomes" id="UP001058381"/>
    </source>
</evidence>
<accession>A0A9Q9MR92</accession>
<proteinExistence type="predicted"/>
<dbReference type="InterPro" id="IPR029082">
    <property type="entry name" value="Imm35"/>
</dbReference>
<sequence>MLTRDQAKQLVQSLLDSQITEMDCEVAVIDSATLERPFGWVFFCQSKEYLLTGNYSTQLAGNSPLIVNRHTGQVVATGTAEPAEEYIARYEASLASGAA</sequence>
<protein>
    <submittedName>
        <fullName evidence="2">YrhB family protein</fullName>
    </submittedName>
</protein>